<organism evidence="6 7">
    <name type="scientific">Rhizobium chutanense</name>
    <dbReference type="NCBI Taxonomy" id="2035448"/>
    <lineage>
        <taxon>Bacteria</taxon>
        <taxon>Pseudomonadati</taxon>
        <taxon>Pseudomonadota</taxon>
        <taxon>Alphaproteobacteria</taxon>
        <taxon>Hyphomicrobiales</taxon>
        <taxon>Rhizobiaceae</taxon>
        <taxon>Rhizobium/Agrobacterium group</taxon>
        <taxon>Rhizobium</taxon>
    </lineage>
</organism>
<evidence type="ECO:0000313" key="6">
    <source>
        <dbReference type="EMBL" id="PDT04492.1"/>
    </source>
</evidence>
<sequence>MADQLRFLPAGSGAFLVELDDLETTLTLLDRLLADRPEGVIELVPAARTVMVRFDPRVTDRARLCTHICAFDLGQRSSRQGETIEVPVSYDGEDIADVAEILGWSIDEVIRRHTEATYTVAFTGFAPGFAYMTSDDPDFDVPRRKSPRVRIPAGAVALGGKFGGIYPSDSPGGWQIIGTTPLKMWDISRARAALLAPGDRVRFREMAKGAVVAAGVLPVPKAAPSATGLVVTRADRPALFQDFGRPGRVDQGVSESGALDRSGLSEANLSVGNPHNAAALEIAFGGFAVKVDRPVTLAVTGAPAPLVITTNDGRSVTAPFGRPFALDAGDELTLGFPPEGMRSYIALRGGFAVQPVLGSTATDTLAKVGPAPVTAGVVLVPANAHAVAVDPFRHTARSLPKAGETVVLDVVLGPRTDWFTSKGVETLTAQVWQVTAESSRVGMRLSGAEPLERRDAAELPSEGTSLGAIQVPHSGQPVLFLADHPLTGGYPVIGVVARHHLDLAGQIPIGANIRFNVVAPFDPLVRETNR</sequence>
<accession>A0A2A6JEZ1</accession>
<keyword evidence="2 6" id="KW-0378">Hydrolase</keyword>
<dbReference type="Gene3D" id="2.40.100.10">
    <property type="entry name" value="Cyclophilin-like"/>
    <property type="match status" value="2"/>
</dbReference>
<dbReference type="InterPro" id="IPR003778">
    <property type="entry name" value="CT_A_B"/>
</dbReference>
<evidence type="ECO:0000259" key="4">
    <source>
        <dbReference type="SMART" id="SM00796"/>
    </source>
</evidence>
<evidence type="ECO:0000256" key="2">
    <source>
        <dbReference type="ARBA" id="ARBA00022801"/>
    </source>
</evidence>
<gene>
    <name evidence="6" type="ORF">CO666_11640</name>
</gene>
<dbReference type="PANTHER" id="PTHR43309:SF3">
    <property type="entry name" value="5-OXOPROLINASE SUBUNIT C"/>
    <property type="match status" value="1"/>
</dbReference>
<reference evidence="6 7" key="1">
    <citation type="submission" date="2017-09" db="EMBL/GenBank/DDBJ databases">
        <title>Comparative genomics of rhizobia isolated from Phaseolus vulgaris in China.</title>
        <authorList>
            <person name="Tong W."/>
        </authorList>
    </citation>
    <scope>NUCLEOTIDE SEQUENCE [LARGE SCALE GENOMIC DNA]</scope>
    <source>
        <strain evidence="6 7">C5</strain>
    </source>
</reference>
<dbReference type="Proteomes" id="UP000220768">
    <property type="component" value="Unassembled WGS sequence"/>
</dbReference>
<comment type="caution">
    <text evidence="6">The sequence shown here is derived from an EMBL/GenBank/DDBJ whole genome shotgun (WGS) entry which is preliminary data.</text>
</comment>
<dbReference type="GO" id="GO:0005524">
    <property type="term" value="F:ATP binding"/>
    <property type="evidence" value="ECO:0007669"/>
    <property type="project" value="UniProtKB-KW"/>
</dbReference>
<name>A0A2A6JEZ1_9HYPH</name>
<proteinExistence type="predicted"/>
<dbReference type="InterPro" id="IPR052708">
    <property type="entry name" value="PxpC"/>
</dbReference>
<dbReference type="Pfam" id="PF02682">
    <property type="entry name" value="CT_C_D"/>
    <property type="match status" value="1"/>
</dbReference>
<keyword evidence="7" id="KW-1185">Reference proteome</keyword>
<evidence type="ECO:0000256" key="1">
    <source>
        <dbReference type="ARBA" id="ARBA00022741"/>
    </source>
</evidence>
<dbReference type="SMART" id="SM00797">
    <property type="entry name" value="AHS2"/>
    <property type="match status" value="1"/>
</dbReference>
<dbReference type="Pfam" id="PF02626">
    <property type="entry name" value="CT_A_B"/>
    <property type="match status" value="1"/>
</dbReference>
<dbReference type="GO" id="GO:0016787">
    <property type="term" value="F:hydrolase activity"/>
    <property type="evidence" value="ECO:0007669"/>
    <property type="project" value="UniProtKB-KW"/>
</dbReference>
<evidence type="ECO:0000256" key="3">
    <source>
        <dbReference type="ARBA" id="ARBA00022840"/>
    </source>
</evidence>
<dbReference type="SMART" id="SM00796">
    <property type="entry name" value="AHS1"/>
    <property type="match status" value="1"/>
</dbReference>
<dbReference type="AlphaFoldDB" id="A0A2A6JEZ1"/>
<dbReference type="EMBL" id="NWSV01000005">
    <property type="protein sequence ID" value="PDT04492.1"/>
    <property type="molecule type" value="Genomic_DNA"/>
</dbReference>
<feature type="domain" description="Carboxyltransferase" evidence="5">
    <location>
        <begin position="250"/>
        <end position="529"/>
    </location>
</feature>
<evidence type="ECO:0000259" key="5">
    <source>
        <dbReference type="SMART" id="SM00797"/>
    </source>
</evidence>
<dbReference type="SUPFAM" id="SSF160467">
    <property type="entry name" value="PH0987 N-terminal domain-like"/>
    <property type="match status" value="1"/>
</dbReference>
<dbReference type="NCBIfam" id="TIGR00724">
    <property type="entry name" value="urea_amlyse_rel"/>
    <property type="match status" value="1"/>
</dbReference>
<dbReference type="Gene3D" id="3.30.1360.40">
    <property type="match status" value="1"/>
</dbReference>
<dbReference type="RefSeq" id="WP_097612206.1">
    <property type="nucleotide sequence ID" value="NZ_NWSV01000005.1"/>
</dbReference>
<feature type="domain" description="Carboxyltransferase" evidence="4">
    <location>
        <begin position="5"/>
        <end position="195"/>
    </location>
</feature>
<evidence type="ECO:0000313" key="7">
    <source>
        <dbReference type="Proteomes" id="UP000220768"/>
    </source>
</evidence>
<dbReference type="InterPro" id="IPR029000">
    <property type="entry name" value="Cyclophilin-like_dom_sf"/>
</dbReference>
<dbReference type="InterPro" id="IPR003833">
    <property type="entry name" value="CT_C_D"/>
</dbReference>
<keyword evidence="3" id="KW-0067">ATP-binding</keyword>
<dbReference type="SUPFAM" id="SSF50891">
    <property type="entry name" value="Cyclophilin-like"/>
    <property type="match status" value="2"/>
</dbReference>
<dbReference type="PANTHER" id="PTHR43309">
    <property type="entry name" value="5-OXOPROLINASE SUBUNIT C"/>
    <property type="match status" value="1"/>
</dbReference>
<protein>
    <submittedName>
        <fullName evidence="6">Allophanate hydrolase</fullName>
    </submittedName>
</protein>
<keyword evidence="1" id="KW-0547">Nucleotide-binding</keyword>